<dbReference type="AlphaFoldDB" id="A0A8X6YRH2"/>
<accession>A0A8X6YRH2</accession>
<gene>
    <name evidence="1" type="primary">AVEN_108395_1</name>
    <name evidence="1" type="ORF">TNIN_82091</name>
</gene>
<protein>
    <submittedName>
        <fullName evidence="1">Integrase catalytic domain-containing protein</fullName>
    </submittedName>
</protein>
<name>A0A8X6YRH2_9ARAC</name>
<organism evidence="1 2">
    <name type="scientific">Trichonephila inaurata madagascariensis</name>
    <dbReference type="NCBI Taxonomy" id="2747483"/>
    <lineage>
        <taxon>Eukaryota</taxon>
        <taxon>Metazoa</taxon>
        <taxon>Ecdysozoa</taxon>
        <taxon>Arthropoda</taxon>
        <taxon>Chelicerata</taxon>
        <taxon>Arachnida</taxon>
        <taxon>Araneae</taxon>
        <taxon>Araneomorphae</taxon>
        <taxon>Entelegynae</taxon>
        <taxon>Araneoidea</taxon>
        <taxon>Nephilidae</taxon>
        <taxon>Trichonephila</taxon>
        <taxon>Trichonephila inaurata</taxon>
    </lineage>
</organism>
<reference evidence="1" key="1">
    <citation type="submission" date="2020-08" db="EMBL/GenBank/DDBJ databases">
        <title>Multicomponent nature underlies the extraordinary mechanical properties of spider dragline silk.</title>
        <authorList>
            <person name="Kono N."/>
            <person name="Nakamura H."/>
            <person name="Mori M."/>
            <person name="Yoshida Y."/>
            <person name="Ohtoshi R."/>
            <person name="Malay A.D."/>
            <person name="Moran D.A.P."/>
            <person name="Tomita M."/>
            <person name="Numata K."/>
            <person name="Arakawa K."/>
        </authorList>
    </citation>
    <scope>NUCLEOTIDE SEQUENCE</scope>
</reference>
<sequence>MFIDEESNCQLLCSKSRDALDDTETRTECMSSFVEAYSQGHISFKDAVGVRAVMVTDSLYKRFHRGGKTARAGPVQRFPVEACPIRVQPSRYVISRGLDVKELATNDLWWKGPDLQNITVATPDSLQVSSTVTHQCYTNGLKPMHLK</sequence>
<proteinExistence type="predicted"/>
<dbReference type="EMBL" id="BMAV01022318">
    <property type="protein sequence ID" value="GFY77123.1"/>
    <property type="molecule type" value="Genomic_DNA"/>
</dbReference>
<evidence type="ECO:0000313" key="2">
    <source>
        <dbReference type="Proteomes" id="UP000886998"/>
    </source>
</evidence>
<evidence type="ECO:0000313" key="1">
    <source>
        <dbReference type="EMBL" id="GFY77123.1"/>
    </source>
</evidence>
<keyword evidence="2" id="KW-1185">Reference proteome</keyword>
<dbReference type="Proteomes" id="UP000886998">
    <property type="component" value="Unassembled WGS sequence"/>
</dbReference>
<comment type="caution">
    <text evidence="1">The sequence shown here is derived from an EMBL/GenBank/DDBJ whole genome shotgun (WGS) entry which is preliminary data.</text>
</comment>